<feature type="domain" description="PucR C-terminal helix-turn-helix" evidence="2">
    <location>
        <begin position="502"/>
        <end position="560"/>
    </location>
</feature>
<proteinExistence type="predicted"/>
<dbReference type="PANTHER" id="PTHR33744:SF7">
    <property type="entry name" value="PUCR FAMILY TRANSCRIPTIONAL REGULATOR"/>
    <property type="match status" value="1"/>
</dbReference>
<dbReference type="PANTHER" id="PTHR33744">
    <property type="entry name" value="CARBOHYDRATE DIACID REGULATOR"/>
    <property type="match status" value="1"/>
</dbReference>
<evidence type="ECO:0000313" key="3">
    <source>
        <dbReference type="EMBL" id="TWH16267.1"/>
    </source>
</evidence>
<accession>A0A562E3A4</accession>
<protein>
    <submittedName>
        <fullName evidence="3">Sugar diacid utilization regulator</fullName>
    </submittedName>
</protein>
<dbReference type="Proteomes" id="UP000317573">
    <property type="component" value="Unassembled WGS sequence"/>
</dbReference>
<evidence type="ECO:0000259" key="2">
    <source>
        <dbReference type="Pfam" id="PF13556"/>
    </source>
</evidence>
<organism evidence="3 4">
    <name type="scientific">Rhodococcus rhodochrous J45</name>
    <dbReference type="NCBI Taxonomy" id="935266"/>
    <lineage>
        <taxon>Bacteria</taxon>
        <taxon>Bacillati</taxon>
        <taxon>Actinomycetota</taxon>
        <taxon>Actinomycetes</taxon>
        <taxon>Mycobacteriales</taxon>
        <taxon>Nocardiaceae</taxon>
        <taxon>Rhodococcus</taxon>
    </lineage>
</organism>
<feature type="region of interest" description="Disordered" evidence="1">
    <location>
        <begin position="571"/>
        <end position="608"/>
    </location>
</feature>
<evidence type="ECO:0000313" key="4">
    <source>
        <dbReference type="Proteomes" id="UP000317573"/>
    </source>
</evidence>
<dbReference type="Gene3D" id="1.10.10.2840">
    <property type="entry name" value="PucR C-terminal helix-turn-helix domain"/>
    <property type="match status" value="1"/>
</dbReference>
<dbReference type="AlphaFoldDB" id="A0A562E3A4"/>
<gene>
    <name evidence="3" type="ORF">L618_002700000460</name>
</gene>
<dbReference type="InterPro" id="IPR042070">
    <property type="entry name" value="PucR_C-HTH_sf"/>
</dbReference>
<sequence length="608" mass="65269">MTPPAPDSTALLRLLGGLLARAATLAGFTSADVLVSDISRGVLLPLPGIGSASTPRRVRSDAPLVRRALNASDTVHASGRSLSGTELDGPGVARVGLLRLSEDGAEPACLLVLTDADPTVDFTDQQRTVLAAHRTLLSDAATAVLDTEEHKRRWRDLEQSRHLAAERTLVDERLDDAVTAVDCMSAIVRTCSALAGKSVLLFDRRGRTIAAAIPETTGHITAPTLTDILRAYSTGTPTAPNPVVLAAGPTTGLTRRKIVTPIIERGEHFGWLVIDEHPSPLSPTDEYAAARSARRIGAQFLVQRRIARVAWNAKSSLTRQLVRGTGALDDLAASGEYLGVNIHAQRVLVYILASHHDLADSERVLAEWMERDLGVEVLSTRGSEGILLLVEAREDVGALATVARVKDGLARAANALFQGQEFIAGVSSICEPTALARAYRESREAVLCIDRFTGRAFHRILAVDDLGPARLFLAHGEISAVRHFVDDVLGPLLRKAPGTVDLLHTLQCWFDTARNVRGSAQRLGVHENTVRLRLARVHALTGLDVAGDASDQLSIQTALLVLRLQGHPALETDDDNWAASDSDTPPAEAQRHERRASPGSPAKERRSA</sequence>
<comment type="caution">
    <text evidence="3">The sequence shown here is derived from an EMBL/GenBank/DDBJ whole genome shotgun (WGS) entry which is preliminary data.</text>
</comment>
<dbReference type="InterPro" id="IPR051448">
    <property type="entry name" value="CdaR-like_regulators"/>
</dbReference>
<dbReference type="Pfam" id="PF13556">
    <property type="entry name" value="HTH_30"/>
    <property type="match status" value="1"/>
</dbReference>
<dbReference type="EMBL" id="VLJT01000025">
    <property type="protein sequence ID" value="TWH16267.1"/>
    <property type="molecule type" value="Genomic_DNA"/>
</dbReference>
<dbReference type="InterPro" id="IPR025736">
    <property type="entry name" value="PucR_C-HTH_dom"/>
</dbReference>
<reference evidence="3 4" key="1">
    <citation type="submission" date="2019-07" db="EMBL/GenBank/DDBJ databases">
        <title>Genome sequencing of lignin-degrading bacterial isolates.</title>
        <authorList>
            <person name="Gladden J."/>
        </authorList>
    </citation>
    <scope>NUCLEOTIDE SEQUENCE [LARGE SCALE GENOMIC DNA]</scope>
    <source>
        <strain evidence="3 4">J45</strain>
    </source>
</reference>
<evidence type="ECO:0000256" key="1">
    <source>
        <dbReference type="SAM" id="MobiDB-lite"/>
    </source>
</evidence>
<name>A0A562E3A4_RHORH</name>